<accession>A0A915HLC2</accession>
<organism evidence="1 2">
    <name type="scientific">Romanomermis culicivorax</name>
    <name type="common">Nematode worm</name>
    <dbReference type="NCBI Taxonomy" id="13658"/>
    <lineage>
        <taxon>Eukaryota</taxon>
        <taxon>Metazoa</taxon>
        <taxon>Ecdysozoa</taxon>
        <taxon>Nematoda</taxon>
        <taxon>Enoplea</taxon>
        <taxon>Dorylaimia</taxon>
        <taxon>Mermithida</taxon>
        <taxon>Mermithoidea</taxon>
        <taxon>Mermithidae</taxon>
        <taxon>Romanomermis</taxon>
    </lineage>
</organism>
<evidence type="ECO:0000313" key="1">
    <source>
        <dbReference type="Proteomes" id="UP000887565"/>
    </source>
</evidence>
<protein>
    <submittedName>
        <fullName evidence="2">Uncharacterized protein</fullName>
    </submittedName>
</protein>
<name>A0A915HLC2_ROMCU</name>
<evidence type="ECO:0000313" key="2">
    <source>
        <dbReference type="WBParaSite" id="nRc.2.0.1.t02331-RA"/>
    </source>
</evidence>
<sequence length="129" mass="14684">MRGSKLSAALKSNSEKKYFKNQENRKYSKPGYQIVKFLSQFIFGMMFRPEKREYTFYQLVCNRNSLQTFEKSQRIAAKILNNFKEKSKKIPTTCGNNFNHKALASKSCFIHNGRESAAANSATPGVPAA</sequence>
<proteinExistence type="predicted"/>
<reference evidence="2" key="1">
    <citation type="submission" date="2022-11" db="UniProtKB">
        <authorList>
            <consortium name="WormBaseParasite"/>
        </authorList>
    </citation>
    <scope>IDENTIFICATION</scope>
</reference>
<keyword evidence="1" id="KW-1185">Reference proteome</keyword>
<dbReference type="WBParaSite" id="nRc.2.0.1.t02331-RA">
    <property type="protein sequence ID" value="nRc.2.0.1.t02331-RA"/>
    <property type="gene ID" value="nRc.2.0.1.g02331"/>
</dbReference>
<dbReference type="Proteomes" id="UP000887565">
    <property type="component" value="Unplaced"/>
</dbReference>
<dbReference type="AlphaFoldDB" id="A0A915HLC2"/>